<evidence type="ECO:0000313" key="1">
    <source>
        <dbReference type="EMBL" id="VDP69231.1"/>
    </source>
</evidence>
<dbReference type="Proteomes" id="UP000269396">
    <property type="component" value="Unassembled WGS sequence"/>
</dbReference>
<name>A0A183PMU4_9TREM</name>
<evidence type="ECO:0000313" key="2">
    <source>
        <dbReference type="Proteomes" id="UP000269396"/>
    </source>
</evidence>
<accession>A0A183PMU4</accession>
<sequence>MLLNDKTSMIFRIYVAHMNNIVRYFDNVGLLVLELRTVLFYILQSFSLIVFFFLELDELFLHVHNGP</sequence>
<dbReference type="EMBL" id="UZAL01036160">
    <property type="protein sequence ID" value="VDP69231.1"/>
    <property type="molecule type" value="Genomic_DNA"/>
</dbReference>
<dbReference type="AlphaFoldDB" id="A0A183PMU4"/>
<reference evidence="1 2" key="1">
    <citation type="submission" date="2018-11" db="EMBL/GenBank/DDBJ databases">
        <authorList>
            <consortium name="Pathogen Informatics"/>
        </authorList>
    </citation>
    <scope>NUCLEOTIDE SEQUENCE [LARGE SCALE GENOMIC DNA]</scope>
    <source>
        <strain>Denwood</strain>
        <strain evidence="2">Zambia</strain>
    </source>
</reference>
<organism evidence="1 2">
    <name type="scientific">Schistosoma mattheei</name>
    <dbReference type="NCBI Taxonomy" id="31246"/>
    <lineage>
        <taxon>Eukaryota</taxon>
        <taxon>Metazoa</taxon>
        <taxon>Spiralia</taxon>
        <taxon>Lophotrochozoa</taxon>
        <taxon>Platyhelminthes</taxon>
        <taxon>Trematoda</taxon>
        <taxon>Digenea</taxon>
        <taxon>Strigeidida</taxon>
        <taxon>Schistosomatoidea</taxon>
        <taxon>Schistosomatidae</taxon>
        <taxon>Schistosoma</taxon>
    </lineage>
</organism>
<gene>
    <name evidence="1" type="ORF">SMTD_LOCUS15681</name>
</gene>
<proteinExistence type="predicted"/>
<keyword evidence="2" id="KW-1185">Reference proteome</keyword>
<protein>
    <submittedName>
        <fullName evidence="1">Uncharacterized protein</fullName>
    </submittedName>
</protein>